<reference evidence="2" key="1">
    <citation type="submission" date="2017-07" db="EMBL/GenBank/DDBJ databases">
        <title>Taro Niue Genome Assembly and Annotation.</title>
        <authorList>
            <person name="Atibalentja N."/>
            <person name="Keating K."/>
            <person name="Fields C.J."/>
        </authorList>
    </citation>
    <scope>NUCLEOTIDE SEQUENCE</scope>
    <source>
        <strain evidence="2">Niue_2</strain>
        <tissue evidence="2">Leaf</tissue>
    </source>
</reference>
<name>A0A843TKG2_COLES</name>
<evidence type="ECO:0000313" key="2">
    <source>
        <dbReference type="EMBL" id="MQL70567.1"/>
    </source>
</evidence>
<dbReference type="Proteomes" id="UP000652761">
    <property type="component" value="Unassembled WGS sequence"/>
</dbReference>
<feature type="region of interest" description="Disordered" evidence="1">
    <location>
        <begin position="27"/>
        <end position="49"/>
    </location>
</feature>
<evidence type="ECO:0000256" key="1">
    <source>
        <dbReference type="SAM" id="MobiDB-lite"/>
    </source>
</evidence>
<accession>A0A843TKG2</accession>
<proteinExistence type="predicted"/>
<gene>
    <name evidence="2" type="ORF">Taro_002882</name>
</gene>
<sequence>MFSFSQCSALEGLSARQVVTVTWDPQPRASIRGSSLGGGRTQVSDLEQKGKTWGQRRRVVCRALLAGLSLRGGSTLVWCGTASPSHYLALRWFRSHIGRSGVGSQFGRTAVFVVVFFAVTR</sequence>
<evidence type="ECO:0000313" key="3">
    <source>
        <dbReference type="Proteomes" id="UP000652761"/>
    </source>
</evidence>
<comment type="caution">
    <text evidence="2">The sequence shown here is derived from an EMBL/GenBank/DDBJ whole genome shotgun (WGS) entry which is preliminary data.</text>
</comment>
<keyword evidence="3" id="KW-1185">Reference proteome</keyword>
<organism evidence="2 3">
    <name type="scientific">Colocasia esculenta</name>
    <name type="common">Wild taro</name>
    <name type="synonym">Arum esculentum</name>
    <dbReference type="NCBI Taxonomy" id="4460"/>
    <lineage>
        <taxon>Eukaryota</taxon>
        <taxon>Viridiplantae</taxon>
        <taxon>Streptophyta</taxon>
        <taxon>Embryophyta</taxon>
        <taxon>Tracheophyta</taxon>
        <taxon>Spermatophyta</taxon>
        <taxon>Magnoliopsida</taxon>
        <taxon>Liliopsida</taxon>
        <taxon>Araceae</taxon>
        <taxon>Aroideae</taxon>
        <taxon>Colocasieae</taxon>
        <taxon>Colocasia</taxon>
    </lineage>
</organism>
<dbReference type="EMBL" id="NMUH01000072">
    <property type="protein sequence ID" value="MQL70567.1"/>
    <property type="molecule type" value="Genomic_DNA"/>
</dbReference>
<dbReference type="AlphaFoldDB" id="A0A843TKG2"/>
<protein>
    <submittedName>
        <fullName evidence="2">Uncharacterized protein</fullName>
    </submittedName>
</protein>